<keyword evidence="4" id="KW-0238">DNA-binding</keyword>
<evidence type="ECO:0000256" key="3">
    <source>
        <dbReference type="ARBA" id="ARBA00023082"/>
    </source>
</evidence>
<evidence type="ECO:0000256" key="5">
    <source>
        <dbReference type="ARBA" id="ARBA00023163"/>
    </source>
</evidence>
<sequence>MDEELTLLQKWRAGDLPAGNELFKRSFDSIYRFFANKTRNLADAEDLLQRTFETMVTACDGFEGRSSFRVYSLGIAYNILRHYYRDLARERKFVDDAEVSLADLGAGPHTHLEVAEQQRILVQALRRIPTEFQVVLELRYFEGQDPDAIAAILGLNPNTIRGRIGRGRKKLLATIEEMIRSAPEHQYPALDMNTLDRLLADAGPGGSPQSAR</sequence>
<accession>A9GRQ0</accession>
<dbReference type="SUPFAM" id="SSF88946">
    <property type="entry name" value="Sigma2 domain of RNA polymerase sigma factors"/>
    <property type="match status" value="1"/>
</dbReference>
<dbReference type="STRING" id="448385.sce3494"/>
<dbReference type="RefSeq" id="WP_012236124.1">
    <property type="nucleotide sequence ID" value="NC_010162.1"/>
</dbReference>
<feature type="domain" description="RNA polymerase sigma-70 region 2" evidence="6">
    <location>
        <begin position="24"/>
        <end position="89"/>
    </location>
</feature>
<reference evidence="8 9" key="1">
    <citation type="journal article" date="2007" name="Nat. Biotechnol.">
        <title>Complete genome sequence of the myxobacterium Sorangium cellulosum.</title>
        <authorList>
            <person name="Schneiker S."/>
            <person name="Perlova O."/>
            <person name="Kaiser O."/>
            <person name="Gerth K."/>
            <person name="Alici A."/>
            <person name="Altmeyer M.O."/>
            <person name="Bartels D."/>
            <person name="Bekel T."/>
            <person name="Beyer S."/>
            <person name="Bode E."/>
            <person name="Bode H.B."/>
            <person name="Bolten C.J."/>
            <person name="Choudhuri J.V."/>
            <person name="Doss S."/>
            <person name="Elnakady Y.A."/>
            <person name="Frank B."/>
            <person name="Gaigalat L."/>
            <person name="Goesmann A."/>
            <person name="Groeger C."/>
            <person name="Gross F."/>
            <person name="Jelsbak L."/>
            <person name="Jelsbak L."/>
            <person name="Kalinowski J."/>
            <person name="Kegler C."/>
            <person name="Knauber T."/>
            <person name="Konietzny S."/>
            <person name="Kopp M."/>
            <person name="Krause L."/>
            <person name="Krug D."/>
            <person name="Linke B."/>
            <person name="Mahmud T."/>
            <person name="Martinez-Arias R."/>
            <person name="McHardy A.C."/>
            <person name="Merai M."/>
            <person name="Meyer F."/>
            <person name="Mormann S."/>
            <person name="Munoz-Dorado J."/>
            <person name="Perez J."/>
            <person name="Pradella S."/>
            <person name="Rachid S."/>
            <person name="Raddatz G."/>
            <person name="Rosenau F."/>
            <person name="Rueckert C."/>
            <person name="Sasse F."/>
            <person name="Scharfe M."/>
            <person name="Schuster S.C."/>
            <person name="Suen G."/>
            <person name="Treuner-Lange A."/>
            <person name="Velicer G.J."/>
            <person name="Vorholter F.-J."/>
            <person name="Weissman K.J."/>
            <person name="Welch R.D."/>
            <person name="Wenzel S.C."/>
            <person name="Whitworth D.E."/>
            <person name="Wilhelm S."/>
            <person name="Wittmann C."/>
            <person name="Bloecker H."/>
            <person name="Puehler A."/>
            <person name="Mueller R."/>
        </authorList>
    </citation>
    <scope>NUCLEOTIDE SEQUENCE [LARGE SCALE GENOMIC DNA]</scope>
    <source>
        <strain evidence="9">So ce56</strain>
    </source>
</reference>
<dbReference type="PANTHER" id="PTHR43133">
    <property type="entry name" value="RNA POLYMERASE ECF-TYPE SIGMA FACTO"/>
    <property type="match status" value="1"/>
</dbReference>
<dbReference type="InterPro" id="IPR013249">
    <property type="entry name" value="RNA_pol_sigma70_r4_t2"/>
</dbReference>
<dbReference type="Pfam" id="PF04542">
    <property type="entry name" value="Sigma70_r2"/>
    <property type="match status" value="1"/>
</dbReference>
<comment type="similarity">
    <text evidence="1">Belongs to the sigma-70 factor family. ECF subfamily.</text>
</comment>
<dbReference type="HOGENOM" id="CLU_047691_3_4_7"/>
<dbReference type="NCBIfam" id="TIGR02937">
    <property type="entry name" value="sigma70-ECF"/>
    <property type="match status" value="1"/>
</dbReference>
<dbReference type="OrthoDB" id="5511424at2"/>
<dbReference type="PANTHER" id="PTHR43133:SF8">
    <property type="entry name" value="RNA POLYMERASE SIGMA FACTOR HI_1459-RELATED"/>
    <property type="match status" value="1"/>
</dbReference>
<evidence type="ECO:0000256" key="4">
    <source>
        <dbReference type="ARBA" id="ARBA00023125"/>
    </source>
</evidence>
<dbReference type="KEGG" id="scl:sce3494"/>
<dbReference type="eggNOG" id="COG1595">
    <property type="taxonomic scope" value="Bacteria"/>
</dbReference>
<keyword evidence="9" id="KW-1185">Reference proteome</keyword>
<protein>
    <submittedName>
        <fullName evidence="8">ECF-family RNA polymerase sigma factor</fullName>
    </submittedName>
</protein>
<dbReference type="SUPFAM" id="SSF88659">
    <property type="entry name" value="Sigma3 and sigma4 domains of RNA polymerase sigma factors"/>
    <property type="match status" value="1"/>
</dbReference>
<evidence type="ECO:0000259" key="6">
    <source>
        <dbReference type="Pfam" id="PF04542"/>
    </source>
</evidence>
<dbReference type="BioCyc" id="SCEL448385:SCE_RS17890-MONOMER"/>
<dbReference type="Gene3D" id="1.10.10.10">
    <property type="entry name" value="Winged helix-like DNA-binding domain superfamily/Winged helix DNA-binding domain"/>
    <property type="match status" value="1"/>
</dbReference>
<proteinExistence type="inferred from homology"/>
<dbReference type="InterPro" id="IPR013324">
    <property type="entry name" value="RNA_pol_sigma_r3/r4-like"/>
</dbReference>
<dbReference type="InterPro" id="IPR039425">
    <property type="entry name" value="RNA_pol_sigma-70-like"/>
</dbReference>
<dbReference type="CDD" id="cd06171">
    <property type="entry name" value="Sigma70_r4"/>
    <property type="match status" value="1"/>
</dbReference>
<evidence type="ECO:0000256" key="1">
    <source>
        <dbReference type="ARBA" id="ARBA00010641"/>
    </source>
</evidence>
<evidence type="ECO:0000259" key="7">
    <source>
        <dbReference type="Pfam" id="PF08281"/>
    </source>
</evidence>
<dbReference type="GO" id="GO:0016987">
    <property type="term" value="F:sigma factor activity"/>
    <property type="evidence" value="ECO:0007669"/>
    <property type="project" value="UniProtKB-KW"/>
</dbReference>
<dbReference type="GO" id="GO:0006352">
    <property type="term" value="P:DNA-templated transcription initiation"/>
    <property type="evidence" value="ECO:0007669"/>
    <property type="project" value="InterPro"/>
</dbReference>
<dbReference type="InterPro" id="IPR036388">
    <property type="entry name" value="WH-like_DNA-bd_sf"/>
</dbReference>
<dbReference type="Pfam" id="PF08281">
    <property type="entry name" value="Sigma70_r4_2"/>
    <property type="match status" value="1"/>
</dbReference>
<dbReference type="InterPro" id="IPR007627">
    <property type="entry name" value="RNA_pol_sigma70_r2"/>
</dbReference>
<dbReference type="InterPro" id="IPR014284">
    <property type="entry name" value="RNA_pol_sigma-70_dom"/>
</dbReference>
<keyword evidence="5" id="KW-0804">Transcription</keyword>
<keyword evidence="3" id="KW-0731">Sigma factor</keyword>
<dbReference type="AlphaFoldDB" id="A9GRQ0"/>
<evidence type="ECO:0000313" key="8">
    <source>
        <dbReference type="EMBL" id="CAN93654.1"/>
    </source>
</evidence>
<dbReference type="Gene3D" id="1.10.1740.10">
    <property type="match status" value="1"/>
</dbReference>
<evidence type="ECO:0000313" key="9">
    <source>
        <dbReference type="Proteomes" id="UP000002139"/>
    </source>
</evidence>
<keyword evidence="2" id="KW-0805">Transcription regulation</keyword>
<dbReference type="GO" id="GO:0003677">
    <property type="term" value="F:DNA binding"/>
    <property type="evidence" value="ECO:0007669"/>
    <property type="project" value="UniProtKB-KW"/>
</dbReference>
<evidence type="ECO:0000256" key="2">
    <source>
        <dbReference type="ARBA" id="ARBA00023015"/>
    </source>
</evidence>
<dbReference type="InterPro" id="IPR013325">
    <property type="entry name" value="RNA_pol_sigma_r2"/>
</dbReference>
<gene>
    <name evidence="8" type="ordered locus">sce3494</name>
</gene>
<name>A9GRQ0_SORC5</name>
<organism evidence="8 9">
    <name type="scientific">Sorangium cellulosum (strain So ce56)</name>
    <name type="common">Polyangium cellulosum (strain So ce56)</name>
    <dbReference type="NCBI Taxonomy" id="448385"/>
    <lineage>
        <taxon>Bacteria</taxon>
        <taxon>Pseudomonadati</taxon>
        <taxon>Myxococcota</taxon>
        <taxon>Polyangia</taxon>
        <taxon>Polyangiales</taxon>
        <taxon>Polyangiaceae</taxon>
        <taxon>Sorangium</taxon>
    </lineage>
</organism>
<dbReference type="Proteomes" id="UP000002139">
    <property type="component" value="Chromosome"/>
</dbReference>
<feature type="domain" description="RNA polymerase sigma factor 70 region 4 type 2" evidence="7">
    <location>
        <begin position="119"/>
        <end position="171"/>
    </location>
</feature>
<dbReference type="EMBL" id="AM746676">
    <property type="protein sequence ID" value="CAN93654.1"/>
    <property type="molecule type" value="Genomic_DNA"/>
</dbReference>